<dbReference type="EC" id="2.1.1.44" evidence="3"/>
<feature type="binding site" evidence="3">
    <location>
        <position position="101"/>
    </location>
    <ligand>
        <name>S-adenosyl-L-methionine</name>
        <dbReference type="ChEBI" id="CHEBI:59789"/>
    </ligand>
</feature>
<evidence type="ECO:0000256" key="1">
    <source>
        <dbReference type="ARBA" id="ARBA00022603"/>
    </source>
</evidence>
<protein>
    <recommendedName>
        <fullName evidence="3">Histidine N-alpha-methyltransferase</fullName>
        <ecNumber evidence="3">2.1.1.44</ecNumber>
    </recommendedName>
    <alternativeName>
        <fullName evidence="3">Histidine trimethyltransferase</fullName>
    </alternativeName>
</protein>
<accession>A0A1Y2MV58</accession>
<dbReference type="PANTHER" id="PTHR43397:SF1">
    <property type="entry name" value="ERGOTHIONEINE BIOSYNTHESIS PROTEIN 1"/>
    <property type="match status" value="1"/>
</dbReference>
<feature type="binding site" evidence="3">
    <location>
        <position position="128"/>
    </location>
    <ligand>
        <name>S-adenosyl-L-methionine</name>
        <dbReference type="ChEBI" id="CHEBI:59789"/>
    </ligand>
</feature>
<feature type="binding site" evidence="3">
    <location>
        <position position="107"/>
    </location>
    <ligand>
        <name>S-adenosyl-L-methionine</name>
        <dbReference type="ChEBI" id="CHEBI:59789"/>
    </ligand>
</feature>
<dbReference type="Gene3D" id="3.40.50.150">
    <property type="entry name" value="Vaccinia Virus protein VP39"/>
    <property type="match status" value="1"/>
</dbReference>
<dbReference type="Proteomes" id="UP000194360">
    <property type="component" value="Unassembled WGS sequence"/>
</dbReference>
<proteinExistence type="inferred from homology"/>
<dbReference type="PANTHER" id="PTHR43397">
    <property type="entry name" value="ERGOTHIONEINE BIOSYNTHESIS PROTEIN 1"/>
    <property type="match status" value="1"/>
</dbReference>
<dbReference type="GO" id="GO:0008276">
    <property type="term" value="F:protein methyltransferase activity"/>
    <property type="evidence" value="ECO:0007669"/>
    <property type="project" value="InterPro"/>
</dbReference>
<comment type="pathway">
    <text evidence="3">Amino-acid biosynthesis; ergothioneine biosynthesis.</text>
</comment>
<feature type="binding site" evidence="3">
    <location>
        <begin position="300"/>
        <end position="302"/>
    </location>
    <ligand>
        <name>L-histidine</name>
        <dbReference type="ChEBI" id="CHEBI:57595"/>
    </ligand>
</feature>
<dbReference type="UniPathway" id="UPA01014"/>
<dbReference type="InterPro" id="IPR029063">
    <property type="entry name" value="SAM-dependent_MTases_sf"/>
</dbReference>
<dbReference type="STRING" id="2074.BG845_03631"/>
<evidence type="ECO:0000313" key="6">
    <source>
        <dbReference type="Proteomes" id="UP000194360"/>
    </source>
</evidence>
<keyword evidence="6" id="KW-1185">Reference proteome</keyword>
<keyword evidence="2 3" id="KW-0808">Transferase</keyword>
<dbReference type="GO" id="GO:0032259">
    <property type="term" value="P:methylation"/>
    <property type="evidence" value="ECO:0007669"/>
    <property type="project" value="UniProtKB-KW"/>
</dbReference>
<feature type="binding site" evidence="3">
    <location>
        <position position="184"/>
    </location>
    <ligand>
        <name>L-histidine</name>
        <dbReference type="ChEBI" id="CHEBI:57595"/>
    </ligand>
</feature>
<sequence>MSPRVTDKRSSVSTPGLIQLDVHLTDADADAALRSDVARGLTARPKELPPKWFYDTRGSELFEKITELPEYYPFRTERALLIDSVADIARSSGADTVVELGSGSSTKTRLLLDAFAEAGTLRRYVPQDVSESALRGAVDELHREYPALALHGVVGDFTRDLDRLPGADPGGKRMIAFLGGTIGNLLPGPRHEFLTHVRGVLEPGEQLLLGTGLATDPAVMVPAYDDAAGVTAEFNRNVLYVLNRELGANFEVDAFSHVALWDAENEWIEMRLRASRDMQVRVRDLDLDVSFLAGEEMSTEISAKFRTEVVDEFVTAAGFEPTRRWIDPDERFALSLLTAA</sequence>
<dbReference type="NCBIfam" id="TIGR03438">
    <property type="entry name" value="egtD_ergothio"/>
    <property type="match status" value="1"/>
</dbReference>
<reference evidence="5 6" key="1">
    <citation type="submission" date="2016-09" db="EMBL/GenBank/DDBJ databases">
        <title>Pseudonocardia autotrophica DSM535, a candidate organism with high potential of specific P450 cytochromes.</title>
        <authorList>
            <person name="Grumaz C."/>
            <person name="Vainshtein Y."/>
            <person name="Kirstahler P."/>
            <person name="Sohn K."/>
        </authorList>
    </citation>
    <scope>NUCLEOTIDE SEQUENCE [LARGE SCALE GENOMIC DNA]</scope>
    <source>
        <strain evidence="5 6">DSM 535</strain>
    </source>
</reference>
<dbReference type="PIRSF" id="PIRSF018005">
    <property type="entry name" value="UCP018005"/>
    <property type="match status" value="1"/>
</dbReference>
<evidence type="ECO:0000256" key="3">
    <source>
        <dbReference type="HAMAP-Rule" id="MF_02037"/>
    </source>
</evidence>
<organism evidence="5 6">
    <name type="scientific">Pseudonocardia autotrophica</name>
    <name type="common">Amycolata autotrophica</name>
    <name type="synonym">Nocardia autotrophica</name>
    <dbReference type="NCBI Taxonomy" id="2074"/>
    <lineage>
        <taxon>Bacteria</taxon>
        <taxon>Bacillati</taxon>
        <taxon>Actinomycetota</taxon>
        <taxon>Actinomycetes</taxon>
        <taxon>Pseudonocardiales</taxon>
        <taxon>Pseudonocardiaceae</taxon>
        <taxon>Pseudonocardia</taxon>
    </lineage>
</organism>
<dbReference type="InterPro" id="IPR035094">
    <property type="entry name" value="EgtD"/>
</dbReference>
<dbReference type="AlphaFoldDB" id="A0A1Y2MV58"/>
<dbReference type="HAMAP" id="MF_02037">
    <property type="entry name" value="EgtD"/>
    <property type="match status" value="1"/>
</dbReference>
<comment type="subunit">
    <text evidence="3">Monomer.</text>
</comment>
<comment type="similarity">
    <text evidence="3">Belongs to the methyltransferase superfamily. EgtD family.</text>
</comment>
<keyword evidence="3" id="KW-0949">S-adenosyl-L-methionine</keyword>
<name>A0A1Y2MV58_PSEAH</name>
<dbReference type="InterPro" id="IPR019257">
    <property type="entry name" value="MeTrfase_dom"/>
</dbReference>
<evidence type="ECO:0000256" key="2">
    <source>
        <dbReference type="ARBA" id="ARBA00022679"/>
    </source>
</evidence>
<dbReference type="GO" id="GO:0052706">
    <property type="term" value="F:L-histidine N(alpha)-methyltransferase activity"/>
    <property type="evidence" value="ECO:0007669"/>
    <property type="project" value="UniProtKB-UniRule"/>
</dbReference>
<dbReference type="Pfam" id="PF10017">
    <property type="entry name" value="Methyltransf_33"/>
    <property type="match status" value="1"/>
</dbReference>
<dbReference type="InterPro" id="IPR032888">
    <property type="entry name" value="EgtD_Actinobacteria"/>
</dbReference>
<dbReference type="OrthoDB" id="5289726at2"/>
<feature type="domain" description="Histidine-specific methyltransferase SAM-dependent" evidence="4">
    <location>
        <begin position="34"/>
        <end position="338"/>
    </location>
</feature>
<feature type="binding site" evidence="3">
    <location>
        <begin position="156"/>
        <end position="157"/>
    </location>
    <ligand>
        <name>S-adenosyl-L-methionine</name>
        <dbReference type="ChEBI" id="CHEBI:59789"/>
    </ligand>
</feature>
<comment type="catalytic activity">
    <reaction evidence="3">
        <text>L-histidine + 3 S-adenosyl-L-methionine = hercynine + 3 S-adenosyl-L-homocysteine + 3 H(+)</text>
        <dbReference type="Rhea" id="RHEA:38471"/>
        <dbReference type="ChEBI" id="CHEBI:15378"/>
        <dbReference type="ChEBI" id="CHEBI:15781"/>
        <dbReference type="ChEBI" id="CHEBI:57595"/>
        <dbReference type="ChEBI" id="CHEBI:57856"/>
        <dbReference type="ChEBI" id="CHEBI:59789"/>
        <dbReference type="EC" id="2.1.1.44"/>
    </reaction>
</comment>
<feature type="binding site" evidence="3">
    <location>
        <position position="224"/>
    </location>
    <ligand>
        <name>L-histidine</name>
        <dbReference type="ChEBI" id="CHEBI:57595"/>
    </ligand>
</feature>
<dbReference type="SUPFAM" id="SSF53335">
    <property type="entry name" value="S-adenosyl-L-methionine-dependent methyltransferases"/>
    <property type="match status" value="1"/>
</dbReference>
<comment type="function">
    <text evidence="3">Catalyzes the SAM-dependent triple methylation of the alpha-amino group of histidine to form hercynine, a step in the biosynthesis pathway of ergothioneine.</text>
</comment>
<feature type="binding site" evidence="3">
    <location>
        <position position="71"/>
    </location>
    <ligand>
        <name>L-histidine</name>
        <dbReference type="ChEBI" id="CHEBI:57595"/>
    </ligand>
</feature>
<dbReference type="InterPro" id="IPR051128">
    <property type="entry name" value="EgtD_Methyltrsf_superfamily"/>
</dbReference>
<evidence type="ECO:0000313" key="5">
    <source>
        <dbReference type="EMBL" id="OSY39062.1"/>
    </source>
</evidence>
<dbReference type="EMBL" id="MIGB01000019">
    <property type="protein sequence ID" value="OSY39062.1"/>
    <property type="molecule type" value="Genomic_DNA"/>
</dbReference>
<gene>
    <name evidence="3 5" type="primary">egtD</name>
    <name evidence="5" type="ORF">BG845_03631</name>
</gene>
<comment type="caution">
    <text evidence="5">The sequence shown here is derived from an EMBL/GenBank/DDBJ whole genome shotgun (WGS) entry which is preliminary data.</text>
</comment>
<evidence type="ECO:0000259" key="4">
    <source>
        <dbReference type="Pfam" id="PF10017"/>
    </source>
</evidence>
<dbReference type="InterPro" id="IPR017804">
    <property type="entry name" value="MeTrfase_EgtD-like"/>
</dbReference>
<keyword evidence="1 3" id="KW-0489">Methyltransferase</keyword>
<dbReference type="GO" id="GO:0052699">
    <property type="term" value="P:ergothioneine biosynthetic process"/>
    <property type="evidence" value="ECO:0007669"/>
    <property type="project" value="UniProtKB-UniRule"/>
</dbReference>